<dbReference type="InterPro" id="IPR026634">
    <property type="entry name" value="TPST-like"/>
</dbReference>
<evidence type="ECO:0000256" key="1">
    <source>
        <dbReference type="ARBA" id="ARBA00022679"/>
    </source>
</evidence>
<dbReference type="EMBL" id="JAPOHD010000029">
    <property type="protein sequence ID" value="MCY1721807.1"/>
    <property type="molecule type" value="Genomic_DNA"/>
</dbReference>
<dbReference type="PANTHER" id="PTHR12788">
    <property type="entry name" value="PROTEIN-TYROSINE SULFOTRANSFERASE 2"/>
    <property type="match status" value="1"/>
</dbReference>
<protein>
    <submittedName>
        <fullName evidence="2">Sulfotransferase</fullName>
    </submittedName>
</protein>
<keyword evidence="1" id="KW-0808">Transferase</keyword>
<dbReference type="GO" id="GO:0008476">
    <property type="term" value="F:protein-tyrosine sulfotransferase activity"/>
    <property type="evidence" value="ECO:0007669"/>
    <property type="project" value="InterPro"/>
</dbReference>
<dbReference type="InterPro" id="IPR027417">
    <property type="entry name" value="P-loop_NTPase"/>
</dbReference>
<dbReference type="Proteomes" id="UP001145087">
    <property type="component" value="Unassembled WGS sequence"/>
</dbReference>
<gene>
    <name evidence="2" type="ORF">OU798_15745</name>
</gene>
<evidence type="ECO:0000313" key="3">
    <source>
        <dbReference type="Proteomes" id="UP001145087"/>
    </source>
</evidence>
<evidence type="ECO:0000313" key="2">
    <source>
        <dbReference type="EMBL" id="MCY1721807.1"/>
    </source>
</evidence>
<dbReference type="Gene3D" id="3.40.50.300">
    <property type="entry name" value="P-loop containing nucleotide triphosphate hydrolases"/>
    <property type="match status" value="1"/>
</dbReference>
<comment type="caution">
    <text evidence="2">The sequence shown here is derived from an EMBL/GenBank/DDBJ whole genome shotgun (WGS) entry which is preliminary data.</text>
</comment>
<dbReference type="PANTHER" id="PTHR12788:SF10">
    <property type="entry name" value="PROTEIN-TYROSINE SULFOTRANSFERASE"/>
    <property type="match status" value="1"/>
</dbReference>
<proteinExistence type="predicted"/>
<sequence length="341" mass="39566">MKHIRPIQIIGTQRSGSNLLRLMLNQFDEITAPHPPHILQRFIPLLPVYGDLGIDQNFYKLIDDVCAIVERNPVVWTGVKFDREHIFNLCKSNTLFEIFRIVYDLKAVQDNASFWACKSMANIQYASEIENAGIRPMYIHLYRDGRDVACSFKKAIVGEKHVYHIANQWRKNQEACLALKAKVGEERFIQISYEKLIHSPEEVMKKLSSFLNIRFNPKVFDFYKSEESKNTAVAGKMWANVTQPIFKSNSNKYKKELTEMEVGIFERLAGNVLETLEYKLEKSGIINGKDFSPIELNQFDTINKQLKEDALKSVDPEGLRMREPQELLLKEIQTRNRHVLV</sequence>
<accession>A0A9X3F8J3</accession>
<dbReference type="RefSeq" id="WP_343334136.1">
    <property type="nucleotide sequence ID" value="NZ_JAPOHD010000029.1"/>
</dbReference>
<name>A0A9X3F8J3_9BACT</name>
<keyword evidence="3" id="KW-1185">Reference proteome</keyword>
<dbReference type="SUPFAM" id="SSF52540">
    <property type="entry name" value="P-loop containing nucleoside triphosphate hydrolases"/>
    <property type="match status" value="1"/>
</dbReference>
<reference evidence="2" key="1">
    <citation type="submission" date="2022-11" db="EMBL/GenBank/DDBJ databases">
        <title>Marilongibacter aestuarii gen. nov., sp. nov., isolated from tidal flat sediment.</title>
        <authorList>
            <person name="Jiayan W."/>
        </authorList>
    </citation>
    <scope>NUCLEOTIDE SEQUENCE</scope>
    <source>
        <strain evidence="2">Z1-6</strain>
    </source>
</reference>
<dbReference type="Pfam" id="PF13469">
    <property type="entry name" value="Sulfotransfer_3"/>
    <property type="match status" value="1"/>
</dbReference>
<dbReference type="AlphaFoldDB" id="A0A9X3F8J3"/>
<organism evidence="2 3">
    <name type="scientific">Draconibacterium aestuarii</name>
    <dbReference type="NCBI Taxonomy" id="2998507"/>
    <lineage>
        <taxon>Bacteria</taxon>
        <taxon>Pseudomonadati</taxon>
        <taxon>Bacteroidota</taxon>
        <taxon>Bacteroidia</taxon>
        <taxon>Marinilabiliales</taxon>
        <taxon>Prolixibacteraceae</taxon>
        <taxon>Draconibacterium</taxon>
    </lineage>
</organism>